<organism evidence="1 2">
    <name type="scientific">Letharia columbiana</name>
    <dbReference type="NCBI Taxonomy" id="112416"/>
    <lineage>
        <taxon>Eukaryota</taxon>
        <taxon>Fungi</taxon>
        <taxon>Dikarya</taxon>
        <taxon>Ascomycota</taxon>
        <taxon>Pezizomycotina</taxon>
        <taxon>Lecanoromycetes</taxon>
        <taxon>OSLEUM clade</taxon>
        <taxon>Lecanoromycetidae</taxon>
        <taxon>Lecanorales</taxon>
        <taxon>Lecanorineae</taxon>
        <taxon>Parmeliaceae</taxon>
        <taxon>Letharia</taxon>
    </lineage>
</organism>
<sequence length="67" mass="7763">MVRLGGLTEVESILERRREQFLGPRSIHQPPQSNSRTKELSSKFARFFLTAAPTIPIPYEYISNFRP</sequence>
<accession>A0A8H6FFH6</accession>
<comment type="caution">
    <text evidence="1">The sequence shown here is derived from an EMBL/GenBank/DDBJ whole genome shotgun (WGS) entry which is preliminary data.</text>
</comment>
<evidence type="ECO:0000313" key="1">
    <source>
        <dbReference type="EMBL" id="KAF6226582.1"/>
    </source>
</evidence>
<name>A0A8H6FFH6_9LECA</name>
<reference evidence="1 2" key="1">
    <citation type="journal article" date="2020" name="Genomics">
        <title>Complete, high-quality genomes from long-read metagenomic sequencing of two wolf lichen thalli reveals enigmatic genome architecture.</title>
        <authorList>
            <person name="McKenzie S.K."/>
            <person name="Walston R.F."/>
            <person name="Allen J.L."/>
        </authorList>
    </citation>
    <scope>NUCLEOTIDE SEQUENCE [LARGE SCALE GENOMIC DNA]</scope>
    <source>
        <strain evidence="1">WasteWater2</strain>
    </source>
</reference>
<dbReference type="EMBL" id="JACCJC010000092">
    <property type="protein sequence ID" value="KAF6226582.1"/>
    <property type="molecule type" value="Genomic_DNA"/>
</dbReference>
<protein>
    <submittedName>
        <fullName evidence="1">Uncharacterized protein</fullName>
    </submittedName>
</protein>
<dbReference type="AlphaFoldDB" id="A0A8H6FFH6"/>
<dbReference type="Proteomes" id="UP000578531">
    <property type="component" value="Unassembled WGS sequence"/>
</dbReference>
<dbReference type="RefSeq" id="XP_037158733.1">
    <property type="nucleotide sequence ID" value="XM_037314350.1"/>
</dbReference>
<keyword evidence="2" id="KW-1185">Reference proteome</keyword>
<evidence type="ECO:0000313" key="2">
    <source>
        <dbReference type="Proteomes" id="UP000578531"/>
    </source>
</evidence>
<proteinExistence type="predicted"/>
<gene>
    <name evidence="1" type="ORF">HO173_012481</name>
</gene>
<dbReference type="GeneID" id="59294115"/>